<comment type="caution">
    <text evidence="2">The sequence shown here is derived from an EMBL/GenBank/DDBJ whole genome shotgun (WGS) entry which is preliminary data.</text>
</comment>
<dbReference type="EMBL" id="MCFC01000062">
    <property type="protein sequence ID" value="ORY24949.1"/>
    <property type="molecule type" value="Genomic_DNA"/>
</dbReference>
<sequence>MGKESQDDPWSSFDAFIERMRDTTGDIDIKPWDFPLPPADENELKTPLDREPATPRSPNKRFNASTTSLHHEPTGTGRTSPSKSSLKSNTSVKRPVEPTTPESSTARSIKRLREALSPKRQRPRTPGQSPRVKTLPPPPLRAEDLDSIIKSLQHAHSQSGTALSALEQWKGKHEEDAKAHADLVHRLTELEGSKVRMEQILQTTQIELEAKRIALKRARVSVNEMESLKGRLSDAQETIVALRSQLEQVGEVARRSTENTDRQVFVLEQELDRVRHERVREVERLRTENDMFRKRAEESEFGQNALREGGARLQREVERRDREIEALRKGLARGGRV</sequence>
<name>A0A1Y2AQU8_9TREE</name>
<evidence type="ECO:0000256" key="1">
    <source>
        <dbReference type="SAM" id="MobiDB-lite"/>
    </source>
</evidence>
<reference evidence="2 3" key="1">
    <citation type="submission" date="2016-07" db="EMBL/GenBank/DDBJ databases">
        <title>Pervasive Adenine N6-methylation of Active Genes in Fungi.</title>
        <authorList>
            <consortium name="DOE Joint Genome Institute"/>
            <person name="Mondo S.J."/>
            <person name="Dannebaum R.O."/>
            <person name="Kuo R.C."/>
            <person name="Labutti K."/>
            <person name="Haridas S."/>
            <person name="Kuo A."/>
            <person name="Salamov A."/>
            <person name="Ahrendt S.R."/>
            <person name="Lipzen A."/>
            <person name="Sullivan W."/>
            <person name="Andreopoulos W.B."/>
            <person name="Clum A."/>
            <person name="Lindquist E."/>
            <person name="Daum C."/>
            <person name="Ramamoorthy G.K."/>
            <person name="Gryganskyi A."/>
            <person name="Culley D."/>
            <person name="Magnuson J.K."/>
            <person name="James T.Y."/>
            <person name="O'Malley M.A."/>
            <person name="Stajich J.E."/>
            <person name="Spatafora J.W."/>
            <person name="Visel A."/>
            <person name="Grigoriev I.V."/>
        </authorList>
    </citation>
    <scope>NUCLEOTIDE SEQUENCE [LARGE SCALE GENOMIC DNA]</scope>
    <source>
        <strain evidence="2 3">68-887.2</strain>
    </source>
</reference>
<proteinExistence type="predicted"/>
<feature type="compositionally biased region" description="Basic and acidic residues" evidence="1">
    <location>
        <begin position="42"/>
        <end position="53"/>
    </location>
</feature>
<evidence type="ECO:0000313" key="2">
    <source>
        <dbReference type="EMBL" id="ORY24949.1"/>
    </source>
</evidence>
<protein>
    <submittedName>
        <fullName evidence="2">Uncharacterized protein</fullName>
    </submittedName>
</protein>
<gene>
    <name evidence="2" type="ORF">BCR39DRAFT_545323</name>
</gene>
<dbReference type="AlphaFoldDB" id="A0A1Y2AQU8"/>
<feature type="region of interest" description="Disordered" evidence="1">
    <location>
        <begin position="26"/>
        <end position="144"/>
    </location>
</feature>
<keyword evidence="3" id="KW-1185">Reference proteome</keyword>
<dbReference type="Proteomes" id="UP000193986">
    <property type="component" value="Unassembled WGS sequence"/>
</dbReference>
<organism evidence="2 3">
    <name type="scientific">Naematelia encephala</name>
    <dbReference type="NCBI Taxonomy" id="71784"/>
    <lineage>
        <taxon>Eukaryota</taxon>
        <taxon>Fungi</taxon>
        <taxon>Dikarya</taxon>
        <taxon>Basidiomycota</taxon>
        <taxon>Agaricomycotina</taxon>
        <taxon>Tremellomycetes</taxon>
        <taxon>Tremellales</taxon>
        <taxon>Naemateliaceae</taxon>
        <taxon>Naematelia</taxon>
    </lineage>
</organism>
<accession>A0A1Y2AQU8</accession>
<feature type="compositionally biased region" description="Polar residues" evidence="1">
    <location>
        <begin position="56"/>
        <end position="68"/>
    </location>
</feature>
<evidence type="ECO:0000313" key="3">
    <source>
        <dbReference type="Proteomes" id="UP000193986"/>
    </source>
</evidence>
<dbReference type="InParanoid" id="A0A1Y2AQU8"/>
<feature type="compositionally biased region" description="Low complexity" evidence="1">
    <location>
        <begin position="80"/>
        <end position="93"/>
    </location>
</feature>